<accession>A0A6U9W944</accession>
<feature type="domain" description="Rhodanese" evidence="5">
    <location>
        <begin position="427"/>
        <end position="486"/>
    </location>
</feature>
<dbReference type="GO" id="GO:0004792">
    <property type="term" value="F:thiosulfate-cyanide sulfurtransferase activity"/>
    <property type="evidence" value="ECO:0007669"/>
    <property type="project" value="TreeGrafter"/>
</dbReference>
<dbReference type="Gene3D" id="3.40.50.720">
    <property type="entry name" value="NAD(P)-binding Rossmann-like Domain"/>
    <property type="match status" value="1"/>
</dbReference>
<gene>
    <name evidence="6" type="ORF">PAUS00366_LOCUS2972</name>
    <name evidence="7" type="ORF">PAUS00366_LOCUS2973</name>
</gene>
<dbReference type="GO" id="GO:0005737">
    <property type="term" value="C:cytoplasm"/>
    <property type="evidence" value="ECO:0007669"/>
    <property type="project" value="TreeGrafter"/>
</dbReference>
<dbReference type="InterPro" id="IPR035985">
    <property type="entry name" value="Ubiquitin-activating_enz"/>
</dbReference>
<dbReference type="Pfam" id="PF00581">
    <property type="entry name" value="Rhodanese"/>
    <property type="match status" value="1"/>
</dbReference>
<dbReference type="PROSITE" id="PS50206">
    <property type="entry name" value="RHODANESE_3"/>
    <property type="match status" value="1"/>
</dbReference>
<keyword evidence="3" id="KW-0067">ATP-binding</keyword>
<proteinExistence type="predicted"/>
<dbReference type="InterPro" id="IPR001763">
    <property type="entry name" value="Rhodanese-like_dom"/>
</dbReference>
<sequence length="488" mass="53717">MNKNTSVFVAVLVYTVLIASSDGFTTPRNAATRPSSPTVAATMIRPSRTKRDWARSSDTTTLLGHQDDDYSSLNQSLSNEEISRYSRHLVLSDVGMAGQKSLKNSSVLVVGAGGLGSPCLLYLAAAGVGHIGIVDADVVDTSNLQRQIIHSMSTVGVSKCESARQRIHDINPFVNVRLYEEEFTAETAQRILKGGFEENRPYDVVVDGSDNFPTKYLINDVCELVGTPWVYSAILAFEGQLSVFNYQDGPNYRDMLPTPPPPGDVPSCAEGGVLGVLPGTMGCLQATEVIKILLNRKAEEITCGRVVVFDALKMKFNDVGLVKQEDREVIAELIDYQGFCAGPTTIAESISKQHLAHHVQEKQLNGRTMDETETFASEEQDPFQSVEPKECLQKLTGGWTPWVLDVRLKTENDIVALPFTDKVVPHRIVRAENVPKTGDILVYCKAGVRGKKACKRLAEFGIEPNRLYNLEGGIMKWQKEIDSSMPRY</sequence>
<dbReference type="InterPro" id="IPR000594">
    <property type="entry name" value="ThiF_NAD_FAD-bd"/>
</dbReference>
<dbReference type="SUPFAM" id="SSF69572">
    <property type="entry name" value="Activating enzymes of the ubiquitin-like proteins"/>
    <property type="match status" value="1"/>
</dbReference>
<dbReference type="CDD" id="cd00158">
    <property type="entry name" value="RHOD"/>
    <property type="match status" value="1"/>
</dbReference>
<dbReference type="PANTHER" id="PTHR10953:SF102">
    <property type="entry name" value="ADENYLYLTRANSFERASE AND SULFURTRANSFERASE MOCS3"/>
    <property type="match status" value="1"/>
</dbReference>
<evidence type="ECO:0000313" key="6">
    <source>
        <dbReference type="EMBL" id="CAE0710249.1"/>
    </source>
</evidence>
<dbReference type="AlphaFoldDB" id="A0A6U9W944"/>
<feature type="chain" id="PRO_5035586192" description="Rhodanese domain-containing protein" evidence="4">
    <location>
        <begin position="24"/>
        <end position="488"/>
    </location>
</feature>
<reference evidence="7" key="1">
    <citation type="submission" date="2021-01" db="EMBL/GenBank/DDBJ databases">
        <authorList>
            <person name="Corre E."/>
            <person name="Pelletier E."/>
            <person name="Niang G."/>
            <person name="Scheremetjew M."/>
            <person name="Finn R."/>
            <person name="Kale V."/>
            <person name="Holt S."/>
            <person name="Cochrane G."/>
            <person name="Meng A."/>
            <person name="Brown T."/>
            <person name="Cohen L."/>
        </authorList>
    </citation>
    <scope>NUCLEOTIDE SEQUENCE</scope>
    <source>
        <strain evidence="7">10249 10 AB</strain>
    </source>
</reference>
<feature type="signal peptide" evidence="4">
    <location>
        <begin position="1"/>
        <end position="23"/>
    </location>
</feature>
<dbReference type="Gene3D" id="3.40.250.10">
    <property type="entry name" value="Rhodanese-like domain"/>
    <property type="match status" value="1"/>
</dbReference>
<keyword evidence="1" id="KW-0808">Transferase</keyword>
<evidence type="ECO:0000259" key="5">
    <source>
        <dbReference type="PROSITE" id="PS50206"/>
    </source>
</evidence>
<evidence type="ECO:0000256" key="1">
    <source>
        <dbReference type="ARBA" id="ARBA00022679"/>
    </source>
</evidence>
<dbReference type="InterPro" id="IPR036873">
    <property type="entry name" value="Rhodanese-like_dom_sf"/>
</dbReference>
<dbReference type="FunFam" id="3.40.50.720:FF:000033">
    <property type="entry name" value="Adenylyltransferase and sulfurtransferase MOCS3"/>
    <property type="match status" value="1"/>
</dbReference>
<dbReference type="Pfam" id="PF00899">
    <property type="entry name" value="ThiF"/>
    <property type="match status" value="1"/>
</dbReference>
<protein>
    <recommendedName>
        <fullName evidence="5">Rhodanese domain-containing protein</fullName>
    </recommendedName>
</protein>
<name>A0A6U9W944_9STRA</name>
<dbReference type="PANTHER" id="PTHR10953">
    <property type="entry name" value="UBIQUITIN-ACTIVATING ENZYME E1"/>
    <property type="match status" value="1"/>
</dbReference>
<keyword evidence="4" id="KW-0732">Signal</keyword>
<dbReference type="EMBL" id="HBIX01003829">
    <property type="protein sequence ID" value="CAE0710249.1"/>
    <property type="molecule type" value="Transcribed_RNA"/>
</dbReference>
<evidence type="ECO:0000256" key="4">
    <source>
        <dbReference type="SAM" id="SignalP"/>
    </source>
</evidence>
<evidence type="ECO:0000256" key="3">
    <source>
        <dbReference type="ARBA" id="ARBA00022840"/>
    </source>
</evidence>
<dbReference type="GO" id="GO:0016779">
    <property type="term" value="F:nucleotidyltransferase activity"/>
    <property type="evidence" value="ECO:0007669"/>
    <property type="project" value="TreeGrafter"/>
</dbReference>
<dbReference type="GO" id="GO:0042292">
    <property type="term" value="F:URM1 activating enzyme activity"/>
    <property type="evidence" value="ECO:0007669"/>
    <property type="project" value="TreeGrafter"/>
</dbReference>
<dbReference type="CDD" id="cd00757">
    <property type="entry name" value="ThiF_MoeB_HesA_family"/>
    <property type="match status" value="1"/>
</dbReference>
<dbReference type="GO" id="GO:0005524">
    <property type="term" value="F:ATP binding"/>
    <property type="evidence" value="ECO:0007669"/>
    <property type="project" value="UniProtKB-KW"/>
</dbReference>
<organism evidence="7">
    <name type="scientific">Pseudo-nitzschia australis</name>
    <dbReference type="NCBI Taxonomy" id="44445"/>
    <lineage>
        <taxon>Eukaryota</taxon>
        <taxon>Sar</taxon>
        <taxon>Stramenopiles</taxon>
        <taxon>Ochrophyta</taxon>
        <taxon>Bacillariophyta</taxon>
        <taxon>Bacillariophyceae</taxon>
        <taxon>Bacillariophycidae</taxon>
        <taxon>Bacillariales</taxon>
        <taxon>Bacillariaceae</taxon>
        <taxon>Pseudo-nitzschia</taxon>
    </lineage>
</organism>
<dbReference type="InterPro" id="IPR045886">
    <property type="entry name" value="ThiF/MoeB/HesA"/>
</dbReference>
<keyword evidence="2" id="KW-0547">Nucleotide-binding</keyword>
<evidence type="ECO:0000313" key="7">
    <source>
        <dbReference type="EMBL" id="CAE0710250.1"/>
    </source>
</evidence>
<dbReference type="EMBL" id="HBIX01003830">
    <property type="protein sequence ID" value="CAE0710250.1"/>
    <property type="molecule type" value="Transcribed_RNA"/>
</dbReference>
<evidence type="ECO:0000256" key="2">
    <source>
        <dbReference type="ARBA" id="ARBA00022741"/>
    </source>
</evidence>
<dbReference type="SUPFAM" id="SSF52821">
    <property type="entry name" value="Rhodanese/Cell cycle control phosphatase"/>
    <property type="match status" value="1"/>
</dbReference>